<evidence type="ECO:0000313" key="2">
    <source>
        <dbReference type="Proteomes" id="UP000005640"/>
    </source>
</evidence>
<reference evidence="1 2" key="1">
    <citation type="journal article" date="2001" name="Nature">
        <title>Initial sequencing and analysis of the human genome.</title>
        <authorList>
            <consortium name="International Human Genome Sequencing Consortium"/>
            <person name="Lander E.S."/>
            <person name="Linton L.M."/>
            <person name="Birren B."/>
            <person name="Nusbaum C."/>
            <person name="Zody M.C."/>
            <person name="Baldwin J."/>
            <person name="Devon K."/>
            <person name="Dewar K."/>
            <person name="Doyle M."/>
            <person name="FitzHugh W."/>
            <person name="Funke R."/>
            <person name="Gage D."/>
            <person name="Harris K."/>
            <person name="Heaford A."/>
            <person name="Howland J."/>
            <person name="Kann L."/>
            <person name="Lehoczky J."/>
            <person name="LeVine R."/>
            <person name="McEwan P."/>
            <person name="McKernan K."/>
            <person name="Meldrim J."/>
            <person name="Mesirov J.P."/>
            <person name="Miranda C."/>
            <person name="Morris W."/>
            <person name="Naylor J."/>
            <person name="Raymond C."/>
            <person name="Rosetti M."/>
            <person name="Santos R."/>
            <person name="Sheridan A."/>
            <person name="Sougnez C."/>
            <person name="Stange-Thomann N."/>
            <person name="Stojanovic N."/>
            <person name="Subramanian A."/>
            <person name="Wyman D."/>
            <person name="Rogers J."/>
            <person name="Sulston J."/>
            <person name="Ainscough R."/>
            <person name="Beck S."/>
            <person name="Bentley D."/>
            <person name="Burton J."/>
            <person name="Clee C."/>
            <person name="Carter N."/>
            <person name="Coulson A."/>
            <person name="Deadman R."/>
            <person name="Deloukas P."/>
            <person name="Dunham A."/>
            <person name="Dunham I."/>
            <person name="Durbin R."/>
            <person name="French L."/>
            <person name="Grafham D."/>
            <person name="Gregory S."/>
            <person name="Hubbard T."/>
            <person name="Humphray S."/>
            <person name="Hunt A."/>
            <person name="Jones M."/>
            <person name="Lloyd C."/>
            <person name="McMurray A."/>
            <person name="Matthews L."/>
            <person name="Mercer S."/>
            <person name="Milne S."/>
            <person name="Mullikin J.C."/>
            <person name="Mungall A."/>
            <person name="Plumb R."/>
            <person name="Ross M."/>
            <person name="Shownkeen R."/>
            <person name="Sims S."/>
            <person name="Waterston R.H."/>
            <person name="Wilson R.K."/>
            <person name="Hillier L.W."/>
            <person name="McPherson J.D."/>
            <person name="Marra M.A."/>
            <person name="Mardis E.R."/>
            <person name="Fulton L.A."/>
            <person name="Chinwalla A.T."/>
            <person name="Pepin K.H."/>
            <person name="Gish W.R."/>
            <person name="Chissoe S.L."/>
            <person name="Wendl M.C."/>
            <person name="Delehaunty K.D."/>
            <person name="Miner T.L."/>
            <person name="Delehaunty A."/>
            <person name="Kramer J.B."/>
            <person name="Cook L.L."/>
            <person name="Fulton R.S."/>
            <person name="Johnson D.L."/>
            <person name="Minx P.J."/>
            <person name="Clifton S.W."/>
            <person name="Hawkins T."/>
            <person name="Branscomb E."/>
            <person name="Predki P."/>
            <person name="Richardson P."/>
            <person name="Wenning S."/>
            <person name="Slezak T."/>
            <person name="Doggett N."/>
            <person name="Cheng J.F."/>
            <person name="Olsen A."/>
            <person name="Lucas S."/>
            <person name="Elkin C."/>
            <person name="Uberbacher E."/>
            <person name="Frazier M."/>
            <person name="Gibbs R.A."/>
            <person name="Muzny D.M."/>
            <person name="Scherer S.E."/>
            <person name="Bouck J.B."/>
            <person name="Sodergren E.J."/>
            <person name="Worley K.C."/>
            <person name="Rives C.M."/>
            <person name="Gorrell J.H."/>
            <person name="Metzker M.L."/>
            <person name="Naylor S.L."/>
            <person name="Kucherlapati R.S."/>
            <person name="Nelson D.L."/>
            <person name="Weinstock G.M."/>
            <person name="Sakaki Y."/>
            <person name="Fujiyama A."/>
            <person name="Hattori M."/>
            <person name="Yada T."/>
            <person name="Toyoda A."/>
            <person name="Itoh T."/>
            <person name="Kawagoe C."/>
            <person name="Watanabe H."/>
            <person name="Totoki Y."/>
            <person name="Taylor T."/>
            <person name="Weissenbach J."/>
            <person name="Heilig R."/>
            <person name="Saurin W."/>
            <person name="Artiguenave F."/>
            <person name="Brottier P."/>
            <person name="Bruls T."/>
            <person name="Pelletier E."/>
            <person name="Robert C."/>
            <person name="Wincker P."/>
            <person name="Smith D.R."/>
            <person name="Doucette-Stamm L."/>
            <person name="Rubenfield M."/>
            <person name="Weinstock K."/>
            <person name="Lee H.M."/>
            <person name="Dubois J."/>
            <person name="Rosenthal A."/>
            <person name="Platzer M."/>
            <person name="Nyakatura G."/>
            <person name="Taudien S."/>
            <person name="Rump A."/>
            <person name="Yang H."/>
            <person name="Yu J."/>
            <person name="Wang J."/>
            <person name="Huang G."/>
            <person name="Gu J."/>
            <person name="Hood L."/>
            <person name="Rowen L."/>
            <person name="Madan A."/>
            <person name="Qin S."/>
            <person name="Davis R.W."/>
            <person name="Federspiel N.A."/>
            <person name="Abola A.P."/>
            <person name="Proctor M.J."/>
            <person name="Myers R.M."/>
            <person name="Schmutz J."/>
            <person name="Dickson M."/>
            <person name="Grimwood J."/>
            <person name="Cox D.R."/>
            <person name="Olson M.V."/>
            <person name="Kaul R."/>
            <person name="Raymond C."/>
            <person name="Shimizu N."/>
            <person name="Kawasaki K."/>
            <person name="Minoshima S."/>
            <person name="Evans G.A."/>
            <person name="Athanasiou M."/>
            <person name="Schultz R."/>
            <person name="Roe B.A."/>
            <person name="Chen F."/>
            <person name="Pan H."/>
            <person name="Ramser J."/>
            <person name="Lehrach H."/>
            <person name="Reinhardt R."/>
            <person name="McCombie W.R."/>
            <person name="de la Bastide M."/>
            <person name="Dedhia N."/>
            <person name="Blocker H."/>
            <person name="Hornischer K."/>
            <person name="Nordsiek G."/>
            <person name="Agarwala R."/>
            <person name="Aravind L."/>
            <person name="Bailey J.A."/>
            <person name="Bateman A."/>
            <person name="Batzoglou S."/>
            <person name="Birney E."/>
            <person name="Bork P."/>
            <person name="Brown D.G."/>
            <person name="Burge C.B."/>
            <person name="Cerutti L."/>
            <person name="Chen H.C."/>
            <person name="Church D."/>
            <person name="Clamp M."/>
            <person name="Copley R.R."/>
            <person name="Doerks T."/>
            <person name="Eddy S.R."/>
            <person name="Eichler E.E."/>
            <person name="Furey T.S."/>
            <person name="Galagan J."/>
            <person name="Gilbert J.G."/>
            <person name="Harmon C."/>
            <person name="Hayashizaki Y."/>
            <person name="Haussler D."/>
            <person name="Hermjakob H."/>
            <person name="Hokamp K."/>
            <person name="Jang W."/>
            <person name="Johnson L.S."/>
            <person name="Jones T.A."/>
            <person name="Kasif S."/>
            <person name="Kaspryzk A."/>
            <person name="Kennedy S."/>
            <person name="Kent W.J."/>
            <person name="Kitts P."/>
            <person name="Koonin E.V."/>
            <person name="Korf I."/>
            <person name="Kulp D."/>
            <person name="Lancet D."/>
            <person name="Lowe T.M."/>
            <person name="McLysaght A."/>
            <person name="Mikkelsen T."/>
            <person name="Moran J.V."/>
            <person name="Mulder N."/>
            <person name="Pollara V.J."/>
            <person name="Ponting C.P."/>
            <person name="Schuler G."/>
            <person name="Schultz J."/>
            <person name="Slater G."/>
            <person name="Smit A.F."/>
            <person name="Stupka E."/>
            <person name="Szustakowski J."/>
            <person name="Thierry-Mieg D."/>
            <person name="Thierry-Mieg J."/>
            <person name="Wagner L."/>
            <person name="Wallis J."/>
            <person name="Wheeler R."/>
            <person name="Williams A."/>
            <person name="Wolf Y.I."/>
            <person name="Wolfe K.H."/>
            <person name="Yang S.P."/>
            <person name="Yeh R.F."/>
            <person name="Collins F."/>
            <person name="Guyer M.S."/>
            <person name="Peterson J."/>
            <person name="Felsenfeld A."/>
            <person name="Wetterstrand K.A."/>
            <person name="Patrinos A."/>
            <person name="Morgan M.J."/>
            <person name="de Jong P."/>
            <person name="Catanese J.J."/>
            <person name="Osoegawa K."/>
            <person name="Shizuya H."/>
            <person name="Choi S."/>
            <person name="Chen Y.J."/>
        </authorList>
    </citation>
    <scope>NUCLEOTIDE SEQUENCE [LARGE SCALE GENOMIC DNA]</scope>
</reference>
<dbReference type="Ensembl" id="ENST00000673682.1">
    <property type="protein sequence ID" value="ENSP00000501067.1"/>
    <property type="gene ID" value="ENSG00000232070.9"/>
</dbReference>
<dbReference type="Ensembl" id="ENST00000673682.1">
    <property type="protein sequence ID" value="ENSP00000501067.1"/>
    <property type="gene ID" value="ENSG00000232070.10"/>
</dbReference>
<evidence type="ECO:0007829" key="3">
    <source>
        <dbReference type="ProteomicsDB" id="A0A669KB37"/>
    </source>
</evidence>
<evidence type="ECO:0000313" key="1">
    <source>
        <dbReference type="Ensembl" id="ENSP00000501067.1"/>
    </source>
</evidence>
<organism evidence="1 2">
    <name type="scientific">Homo sapiens</name>
    <name type="common">Human</name>
    <dbReference type="NCBI Taxonomy" id="9606"/>
    <lineage>
        <taxon>Eukaryota</taxon>
        <taxon>Metazoa</taxon>
        <taxon>Chordata</taxon>
        <taxon>Craniata</taxon>
        <taxon>Vertebrata</taxon>
        <taxon>Euteleostomi</taxon>
        <taxon>Mammalia</taxon>
        <taxon>Eutheria</taxon>
        <taxon>Euarchontoglires</taxon>
        <taxon>Primates</taxon>
        <taxon>Haplorrhini</taxon>
        <taxon>Catarrhini</taxon>
        <taxon>Hominidae</taxon>
        <taxon>Homo</taxon>
    </lineage>
</organism>
<dbReference type="EMBL" id="AL161668">
    <property type="status" value="NOT_ANNOTATED_CDS"/>
    <property type="molecule type" value="Genomic_DNA"/>
</dbReference>
<reference evidence="1" key="4">
    <citation type="submission" date="2025-08" db="UniProtKB">
        <authorList>
            <consortium name="Ensembl"/>
        </authorList>
    </citation>
    <scope>IDENTIFICATION</scope>
</reference>
<dbReference type="GeneTree" id="ENSGT00400000023212"/>
<dbReference type="InterPro" id="IPR038874">
    <property type="entry name" value="TMEM253"/>
</dbReference>
<protein>
    <submittedName>
        <fullName evidence="1">Transmembrane protein 253</fullName>
    </submittedName>
</protein>
<keyword evidence="2" id="KW-1185">Reference proteome</keyword>
<dbReference type="PANTHER" id="PTHR37359:SF1">
    <property type="entry name" value="TRANSMEMBRANE PROTEIN 253"/>
    <property type="match status" value="1"/>
</dbReference>
<name>A0A669KB37_HUMAN</name>
<dbReference type="HGNC" id="HGNC:32545">
    <property type="gene designation" value="TMEM253"/>
</dbReference>
<reference evidence="1 2" key="2">
    <citation type="journal article" date="2003" name="Nature">
        <title>The DNA sequence and analysis of human chromosome 14.</title>
        <authorList>
            <person name="Heilig R."/>
            <person name="Eckenberg R."/>
            <person name="Petit J.L."/>
            <person name="Fonknechten N."/>
            <person name="Da Silva C."/>
            <person name="Cattolico L."/>
            <person name="Levy M."/>
            <person name="Barbe V."/>
            <person name="de Berardinis V."/>
            <person name="Ureta-Vidal A."/>
            <person name="Pelletier E."/>
            <person name="Vico V."/>
            <person name="Anthouard V."/>
            <person name="Rowen L."/>
            <person name="Madan A."/>
            <person name="Qin S."/>
            <person name="Sun H."/>
            <person name="Du H."/>
            <person name="Pepin K."/>
            <person name="Artiguenave F."/>
            <person name="Robert C."/>
            <person name="Cruaud C."/>
            <person name="Bruls T."/>
            <person name="Jaillon O."/>
            <person name="Friedlander L."/>
            <person name="Samson G."/>
            <person name="Brottier P."/>
            <person name="Cure S."/>
            <person name="Segurens B."/>
            <person name="Aniere F."/>
            <person name="Samain S."/>
            <person name="Crespeau H."/>
            <person name="Abbasi N."/>
            <person name="Aiach N."/>
            <person name="Boscus D."/>
            <person name="Dickhoff R."/>
            <person name="Dors M."/>
            <person name="Dubois I."/>
            <person name="Friedman C."/>
            <person name="Gouyvenoux M."/>
            <person name="James R."/>
            <person name="Madan A."/>
            <person name="Mairey-Estrada B."/>
            <person name="Mangenot S."/>
            <person name="Martins N."/>
            <person name="Menard M."/>
            <person name="Oztas S."/>
            <person name="Ratcliffe A."/>
            <person name="Shaffer T."/>
            <person name="Trask B."/>
            <person name="Vacherie B."/>
            <person name="Bellemere C."/>
            <person name="Belser C."/>
            <person name="Besnard-Gonnet M."/>
            <person name="Bartol-Mavel D."/>
            <person name="Boutard M."/>
            <person name="Briez-Silla S."/>
            <person name="Combette S."/>
            <person name="Dufosse-Laurent V."/>
            <person name="Ferron C."/>
            <person name="Lechaplais C."/>
            <person name="Louesse C."/>
            <person name="Muselet D."/>
            <person name="Magdelenat G."/>
            <person name="Pateau E."/>
            <person name="Petit E."/>
            <person name="Sirvain-Trukniewicz P."/>
            <person name="Trybou A."/>
            <person name="Vega-Czarny N."/>
            <person name="Bataille E."/>
            <person name="Bluet E."/>
            <person name="Bordelais I."/>
            <person name="Dubois M."/>
            <person name="Dumont C."/>
            <person name="Guerin T."/>
            <person name="Haffray S."/>
            <person name="Hammadi R."/>
            <person name="Muanga J."/>
            <person name="Pellouin V."/>
            <person name="Robert D."/>
            <person name="Wunderle E."/>
            <person name="Gauguet G."/>
            <person name="Roy A."/>
            <person name="Sainte-Marthe L."/>
            <person name="Verdier J."/>
            <person name="Verdier-Discala C."/>
            <person name="Hillier L."/>
            <person name="Fulton L."/>
            <person name="McPherson J."/>
            <person name="Matsuda F."/>
            <person name="Wilson R."/>
            <person name="Scarpelli C."/>
            <person name="Gyapay G."/>
            <person name="Wincker P."/>
            <person name="Saurin W."/>
            <person name="Quetier F."/>
            <person name="Waterston R."/>
            <person name="Hood L."/>
            <person name="Weissenbach J."/>
        </authorList>
    </citation>
    <scope>NUCLEOTIDE SEQUENCE [LARGE SCALE GENOMIC DNA]</scope>
</reference>
<dbReference type="OrthoDB" id="9449006at2759"/>
<dbReference type="Proteomes" id="UP000005640">
    <property type="component" value="Chromosome 14"/>
</dbReference>
<proteinExistence type="evidence at protein level"/>
<keyword evidence="3" id="KW-1267">Proteomics identification</keyword>
<dbReference type="Bgee" id="ENSG00000232070">
    <property type="expression patterns" value="Expressed in duodenum and 96 other cell types or tissues"/>
</dbReference>
<sequence>MEDRAGEQEQERHSLRLEKLQHWARHRQSGHLLVLAGLLTGTVTLELRRAPRLWKVRGKKTQHCPPTP</sequence>
<dbReference type="ExpressionAtlas" id="A0A669KB37">
    <property type="expression patterns" value="baseline and differential"/>
</dbReference>
<accession>A0A669KB37</accession>
<gene>
    <name evidence="1" type="primary">TMEM253</name>
</gene>
<dbReference type="AlphaFoldDB" id="A0A669KB37"/>
<dbReference type="OpenTargets" id="ENSG00000232070"/>
<reference evidence="1" key="5">
    <citation type="submission" date="2025-09" db="UniProtKB">
        <authorList>
            <consortium name="Ensembl"/>
        </authorList>
    </citation>
    <scope>IDENTIFICATION</scope>
</reference>
<dbReference type="PANTHER" id="PTHR37359">
    <property type="entry name" value="TRANSMEMBRANE PROTEIN 253"/>
    <property type="match status" value="1"/>
</dbReference>
<reference evidence="1 2" key="3">
    <citation type="journal article" date="2004" name="Nature">
        <title>Finishing the euchromatic sequence of the human genome.</title>
        <authorList>
            <consortium name="International Human Genome Sequencing Consortium"/>
        </authorList>
    </citation>
    <scope>NUCLEOTIDE SEQUENCE [LARGE SCALE GENOMIC DNA]</scope>
</reference>